<keyword evidence="3" id="KW-1185">Reference proteome</keyword>
<sequence>MDEINILANPIALIGCIILGFGILFTFVSRQFILVRLFLGDISFIKQRILGLFLGVVGALLLYWSAGHLV</sequence>
<dbReference type="Proteomes" id="UP001522450">
    <property type="component" value="Unassembled WGS sequence"/>
</dbReference>
<feature type="transmembrane region" description="Helical" evidence="1">
    <location>
        <begin position="6"/>
        <end position="28"/>
    </location>
</feature>
<accession>A0ABT0AVA1</accession>
<dbReference type="EMBL" id="JAAECS010000014">
    <property type="protein sequence ID" value="MCJ1990677.1"/>
    <property type="molecule type" value="Genomic_DNA"/>
</dbReference>
<evidence type="ECO:0000313" key="3">
    <source>
        <dbReference type="Proteomes" id="UP001522450"/>
    </source>
</evidence>
<gene>
    <name evidence="2" type="ORF">GYN21_10675</name>
</gene>
<proteinExistence type="predicted"/>
<reference evidence="2 3" key="1">
    <citation type="journal article" date="2022" name="Microbiol. Res.">
        <title>Comparative genome analysis, predicted lifestyle and antimicrobial strategies of Lactococcus carnosus and Lactococcus paracarnosus isolated from meat.</title>
        <authorList>
            <person name="Werum V."/>
            <person name="Ehrmann M."/>
            <person name="Vogel R."/>
            <person name="Hilgarth M."/>
        </authorList>
    </citation>
    <scope>NUCLEOTIDE SEQUENCE [LARGE SCALE GENOMIC DNA]</scope>
    <source>
        <strain evidence="2 3">TMW22177</strain>
    </source>
</reference>
<evidence type="ECO:0000256" key="1">
    <source>
        <dbReference type="SAM" id="Phobius"/>
    </source>
</evidence>
<organism evidence="2 3">
    <name type="scientific">Pseudolactococcus carnosus</name>
    <dbReference type="NCBI Taxonomy" id="2749961"/>
    <lineage>
        <taxon>Bacteria</taxon>
        <taxon>Bacillati</taxon>
        <taxon>Bacillota</taxon>
        <taxon>Bacilli</taxon>
        <taxon>Lactobacillales</taxon>
        <taxon>Streptococcaceae</taxon>
        <taxon>Pseudolactococcus</taxon>
    </lineage>
</organism>
<keyword evidence="1" id="KW-0472">Membrane</keyword>
<dbReference type="GeneID" id="71635248"/>
<protein>
    <submittedName>
        <fullName evidence="2">Uncharacterized protein</fullName>
    </submittedName>
</protein>
<name>A0ABT0AVA1_9LACT</name>
<keyword evidence="1" id="KW-0812">Transmembrane</keyword>
<keyword evidence="1" id="KW-1133">Transmembrane helix</keyword>
<dbReference type="RefSeq" id="WP_079507449.1">
    <property type="nucleotide sequence ID" value="NZ_CP017194.1"/>
</dbReference>
<feature type="transmembrane region" description="Helical" evidence="1">
    <location>
        <begin position="49"/>
        <end position="66"/>
    </location>
</feature>
<evidence type="ECO:0000313" key="2">
    <source>
        <dbReference type="EMBL" id="MCJ1990677.1"/>
    </source>
</evidence>
<comment type="caution">
    <text evidence="2">The sequence shown here is derived from an EMBL/GenBank/DDBJ whole genome shotgun (WGS) entry which is preliminary data.</text>
</comment>